<dbReference type="NCBIfam" id="NF037970">
    <property type="entry name" value="vanZ_1"/>
    <property type="match status" value="1"/>
</dbReference>
<evidence type="ECO:0000259" key="2">
    <source>
        <dbReference type="Pfam" id="PF04892"/>
    </source>
</evidence>
<keyword evidence="1" id="KW-1133">Transmembrane helix</keyword>
<feature type="transmembrane region" description="Helical" evidence="1">
    <location>
        <begin position="13"/>
        <end position="32"/>
    </location>
</feature>
<evidence type="ECO:0000313" key="4">
    <source>
        <dbReference type="Proteomes" id="UP000320184"/>
    </source>
</evidence>
<keyword evidence="1" id="KW-0812">Transmembrane</keyword>
<evidence type="ECO:0000313" key="3">
    <source>
        <dbReference type="EMBL" id="TMQ50530.1"/>
    </source>
</evidence>
<dbReference type="Pfam" id="PF04892">
    <property type="entry name" value="VanZ"/>
    <property type="match status" value="1"/>
</dbReference>
<keyword evidence="1" id="KW-0472">Membrane</keyword>
<dbReference type="AlphaFoldDB" id="A0A538SGN9"/>
<evidence type="ECO:0000256" key="1">
    <source>
        <dbReference type="SAM" id="Phobius"/>
    </source>
</evidence>
<gene>
    <name evidence="3" type="ORF">E6K73_07580</name>
</gene>
<dbReference type="PANTHER" id="PTHR28008">
    <property type="entry name" value="DOMAIN PROTEIN, PUTATIVE (AFU_ORTHOLOGUE AFUA_3G10980)-RELATED"/>
    <property type="match status" value="1"/>
</dbReference>
<dbReference type="InterPro" id="IPR006976">
    <property type="entry name" value="VanZ-like"/>
</dbReference>
<sequence length="132" mass="14809">MTRRPPERFFRKFILYWLPVLAYITVIIFLSAQPNLQPPIRFPNADKVYHLIEYLGLGVLLARAWRATGRMRRPLSAALVAISCGVVVGTSDEYFQSFIPGRQSSAFDLLADAAGLALAQFAYLRAFAADRS</sequence>
<dbReference type="PANTHER" id="PTHR28008:SF1">
    <property type="entry name" value="DOMAIN PROTEIN, PUTATIVE (AFU_ORTHOLOGUE AFUA_3G10980)-RELATED"/>
    <property type="match status" value="1"/>
</dbReference>
<reference evidence="3 4" key="1">
    <citation type="journal article" date="2019" name="Nat. Microbiol.">
        <title>Mediterranean grassland soil C-N compound turnover is dependent on rainfall and depth, and is mediated by genomically divergent microorganisms.</title>
        <authorList>
            <person name="Diamond S."/>
            <person name="Andeer P.F."/>
            <person name="Li Z."/>
            <person name="Crits-Christoph A."/>
            <person name="Burstein D."/>
            <person name="Anantharaman K."/>
            <person name="Lane K.R."/>
            <person name="Thomas B.C."/>
            <person name="Pan C."/>
            <person name="Northen T.R."/>
            <person name="Banfield J.F."/>
        </authorList>
    </citation>
    <scope>NUCLEOTIDE SEQUENCE [LARGE SCALE GENOMIC DNA]</scope>
    <source>
        <strain evidence="3">WS_3</strain>
    </source>
</reference>
<organism evidence="3 4">
    <name type="scientific">Eiseniibacteriota bacterium</name>
    <dbReference type="NCBI Taxonomy" id="2212470"/>
    <lineage>
        <taxon>Bacteria</taxon>
        <taxon>Candidatus Eiseniibacteriota</taxon>
    </lineage>
</organism>
<protein>
    <submittedName>
        <fullName evidence="3">VanZ family protein</fullName>
    </submittedName>
</protein>
<dbReference type="EMBL" id="VBOT01000097">
    <property type="protein sequence ID" value="TMQ50530.1"/>
    <property type="molecule type" value="Genomic_DNA"/>
</dbReference>
<name>A0A538SGN9_UNCEI</name>
<feature type="domain" description="VanZ-like" evidence="2">
    <location>
        <begin position="38"/>
        <end position="123"/>
    </location>
</feature>
<feature type="transmembrane region" description="Helical" evidence="1">
    <location>
        <begin position="48"/>
        <end position="65"/>
    </location>
</feature>
<dbReference type="Proteomes" id="UP000320184">
    <property type="component" value="Unassembled WGS sequence"/>
</dbReference>
<accession>A0A538SGN9</accession>
<comment type="caution">
    <text evidence="3">The sequence shown here is derived from an EMBL/GenBank/DDBJ whole genome shotgun (WGS) entry which is preliminary data.</text>
</comment>
<proteinExistence type="predicted"/>